<reference evidence="2" key="1">
    <citation type="journal article" date="2017" name="Nat. Ecol. Evol.">
        <title>Genome expansion and lineage-specific genetic innovations in the forest pathogenic fungi Armillaria.</title>
        <authorList>
            <person name="Sipos G."/>
            <person name="Prasanna A.N."/>
            <person name="Walter M.C."/>
            <person name="O'Connor E."/>
            <person name="Balint B."/>
            <person name="Krizsan K."/>
            <person name="Kiss B."/>
            <person name="Hess J."/>
            <person name="Varga T."/>
            <person name="Slot J."/>
            <person name="Riley R."/>
            <person name="Boka B."/>
            <person name="Rigling D."/>
            <person name="Barry K."/>
            <person name="Lee J."/>
            <person name="Mihaltcheva S."/>
            <person name="LaButti K."/>
            <person name="Lipzen A."/>
            <person name="Waldron R."/>
            <person name="Moloney N.M."/>
            <person name="Sperisen C."/>
            <person name="Kredics L."/>
            <person name="Vagvoelgyi C."/>
            <person name="Patrignani A."/>
            <person name="Fitzpatrick D."/>
            <person name="Nagy I."/>
            <person name="Doyle S."/>
            <person name="Anderson J.B."/>
            <person name="Grigoriev I.V."/>
            <person name="Gueldener U."/>
            <person name="Muensterkoetter M."/>
            <person name="Nagy L.G."/>
        </authorList>
    </citation>
    <scope>NUCLEOTIDE SEQUENCE [LARGE SCALE GENOMIC DNA]</scope>
    <source>
        <strain evidence="2">C18/9</strain>
    </source>
</reference>
<dbReference type="Gene3D" id="3.80.10.10">
    <property type="entry name" value="Ribonuclease Inhibitor"/>
    <property type="match status" value="1"/>
</dbReference>
<dbReference type="AlphaFoldDB" id="A0A284S172"/>
<proteinExistence type="predicted"/>
<sequence>MTSIKPEKMSLFSHHYERFDYTIQPHTIDADTLLLLRTGASSLDLDPSVIDSINTQIHFLDIEAQSRAKELAEIQSVLQRLQQEYNHTVTDLHRKKSLLSPIRRLPSDILLHIFGLATDDDGEHCLSSPPFIFRSVCYTWRALVLSSPTLFSNVDIIISKHSHGKYNTYNPKQHNAICTALALSGGCPLNISIKGSSATKEAWEFIAECVAPTSNRWKYFHLSVQDAEIIVSLSKILGCLPLLESLDFTFYNPRPIKHFDEALSSIFCSAPLLHTVRISGNVFSELSLPLHQLTNLDLDLMCCRNSGRYSFYDCIAQGTKLESFTFLDTYSDTLPLPEITRPNIRQLSLGYTIPSSLKYCAFTEMEQLTLFPYSEEWASAPIVTTDQLTVLSEFLKRSANRLRSFTAYKPIPFPAFNDIAIETFTSLTDLATTVNKETLTETIQRLADPSFIPCLRHLSLHTRLPVISLFRDDSLRLMAVSRHNLGLQSLTVSVPNPTSLRSLEPPAIFHWSSHLLRVYKLKETGLAVKFLLSGRDYFVDPDAVDELTTRLNTWSML</sequence>
<protein>
    <recommendedName>
        <fullName evidence="3">F-box domain-containing protein</fullName>
    </recommendedName>
</protein>
<name>A0A284S172_ARMOS</name>
<dbReference type="SUPFAM" id="SSF52047">
    <property type="entry name" value="RNI-like"/>
    <property type="match status" value="1"/>
</dbReference>
<evidence type="ECO:0000313" key="1">
    <source>
        <dbReference type="EMBL" id="SJL14755.1"/>
    </source>
</evidence>
<dbReference type="STRING" id="47428.A0A284S172"/>
<dbReference type="OrthoDB" id="3365698at2759"/>
<evidence type="ECO:0000313" key="2">
    <source>
        <dbReference type="Proteomes" id="UP000219338"/>
    </source>
</evidence>
<dbReference type="Proteomes" id="UP000219338">
    <property type="component" value="Unassembled WGS sequence"/>
</dbReference>
<organism evidence="1 2">
    <name type="scientific">Armillaria ostoyae</name>
    <name type="common">Armillaria root rot fungus</name>
    <dbReference type="NCBI Taxonomy" id="47428"/>
    <lineage>
        <taxon>Eukaryota</taxon>
        <taxon>Fungi</taxon>
        <taxon>Dikarya</taxon>
        <taxon>Basidiomycota</taxon>
        <taxon>Agaricomycotina</taxon>
        <taxon>Agaricomycetes</taxon>
        <taxon>Agaricomycetidae</taxon>
        <taxon>Agaricales</taxon>
        <taxon>Marasmiineae</taxon>
        <taxon>Physalacriaceae</taxon>
        <taxon>Armillaria</taxon>
    </lineage>
</organism>
<evidence type="ECO:0008006" key="3">
    <source>
        <dbReference type="Google" id="ProtNLM"/>
    </source>
</evidence>
<keyword evidence="2" id="KW-1185">Reference proteome</keyword>
<dbReference type="EMBL" id="FUEG01000025">
    <property type="protein sequence ID" value="SJL14755.1"/>
    <property type="molecule type" value="Genomic_DNA"/>
</dbReference>
<dbReference type="InterPro" id="IPR032675">
    <property type="entry name" value="LRR_dom_sf"/>
</dbReference>
<accession>A0A284S172</accession>
<gene>
    <name evidence="1" type="ORF">ARMOST_18223</name>
</gene>